<evidence type="ECO:0000256" key="2">
    <source>
        <dbReference type="ARBA" id="ARBA00023315"/>
    </source>
</evidence>
<dbReference type="Proteomes" id="UP000094936">
    <property type="component" value="Unassembled WGS sequence"/>
</dbReference>
<dbReference type="AlphaFoldDB" id="A0A1C3EAK4"/>
<keyword evidence="2" id="KW-0012">Acyltransferase</keyword>
<dbReference type="InterPro" id="IPR016181">
    <property type="entry name" value="Acyl_CoA_acyltransferase"/>
</dbReference>
<dbReference type="PANTHER" id="PTHR43877">
    <property type="entry name" value="AMINOALKYLPHOSPHONATE N-ACETYLTRANSFERASE-RELATED-RELATED"/>
    <property type="match status" value="1"/>
</dbReference>
<dbReference type="GO" id="GO:0016747">
    <property type="term" value="F:acyltransferase activity, transferring groups other than amino-acyl groups"/>
    <property type="evidence" value="ECO:0007669"/>
    <property type="project" value="InterPro"/>
</dbReference>
<evidence type="ECO:0000313" key="5">
    <source>
        <dbReference type="Proteomes" id="UP000094936"/>
    </source>
</evidence>
<dbReference type="PROSITE" id="PS51186">
    <property type="entry name" value="GNAT"/>
    <property type="match status" value="1"/>
</dbReference>
<reference evidence="4 5" key="1">
    <citation type="submission" date="2016-05" db="EMBL/GenBank/DDBJ databases">
        <title>Genomic Taxonomy of the Vibrionaceae.</title>
        <authorList>
            <person name="Gomez-Gil B."/>
            <person name="Enciso-Ibarra J."/>
        </authorList>
    </citation>
    <scope>NUCLEOTIDE SEQUENCE [LARGE SCALE GENOMIC DNA]</scope>
    <source>
        <strain evidence="4 5">CAIM 1920</strain>
    </source>
</reference>
<feature type="domain" description="N-acetyltransferase" evidence="3">
    <location>
        <begin position="3"/>
        <end position="140"/>
    </location>
</feature>
<evidence type="ECO:0000313" key="4">
    <source>
        <dbReference type="EMBL" id="ODA30258.1"/>
    </source>
</evidence>
<dbReference type="CDD" id="cd04301">
    <property type="entry name" value="NAT_SF"/>
    <property type="match status" value="1"/>
</dbReference>
<evidence type="ECO:0000256" key="1">
    <source>
        <dbReference type="ARBA" id="ARBA00022679"/>
    </source>
</evidence>
<sequence>MEYTIRFALESDAIGINKVSKYLGYSWLSSAESSVKLKELLHSNQDQVFVAEHNDVIIGWLHLFHARRLASEDFFEIAGLVVSPDARGHGVGRALVDYAKDNNLGKLRVRCNEKRLDAHKFYERIGFRSNKTQRVFQTRT</sequence>
<organism evidence="4 5">
    <name type="scientific">Veronia pacifica</name>
    <dbReference type="NCBI Taxonomy" id="1080227"/>
    <lineage>
        <taxon>Bacteria</taxon>
        <taxon>Pseudomonadati</taxon>
        <taxon>Pseudomonadota</taxon>
        <taxon>Gammaproteobacteria</taxon>
        <taxon>Vibrionales</taxon>
        <taxon>Vibrionaceae</taxon>
        <taxon>Veronia</taxon>
    </lineage>
</organism>
<keyword evidence="5" id="KW-1185">Reference proteome</keyword>
<name>A0A1C3EAK4_9GAMM</name>
<protein>
    <submittedName>
        <fullName evidence="4">GCN5 family acetyltransferase</fullName>
    </submittedName>
</protein>
<dbReference type="OrthoDB" id="6456007at2"/>
<proteinExistence type="predicted"/>
<dbReference type="STRING" id="1080227.A8L45_20520"/>
<dbReference type="InterPro" id="IPR000182">
    <property type="entry name" value="GNAT_dom"/>
</dbReference>
<dbReference type="InterPro" id="IPR050832">
    <property type="entry name" value="Bact_Acetyltransf"/>
</dbReference>
<comment type="caution">
    <text evidence="4">The sequence shown here is derived from an EMBL/GenBank/DDBJ whole genome shotgun (WGS) entry which is preliminary data.</text>
</comment>
<keyword evidence="1 4" id="KW-0808">Transferase</keyword>
<accession>A0A1C3EAK4</accession>
<dbReference type="EMBL" id="LYBM01000055">
    <property type="protein sequence ID" value="ODA30258.1"/>
    <property type="molecule type" value="Genomic_DNA"/>
</dbReference>
<gene>
    <name evidence="4" type="ORF">A8L45_20520</name>
</gene>
<dbReference type="RefSeq" id="WP_068905229.1">
    <property type="nucleotide sequence ID" value="NZ_JBHUIF010000015.1"/>
</dbReference>
<dbReference type="PANTHER" id="PTHR43877:SF2">
    <property type="entry name" value="AMINOALKYLPHOSPHONATE N-ACETYLTRANSFERASE-RELATED"/>
    <property type="match status" value="1"/>
</dbReference>
<dbReference type="Pfam" id="PF00583">
    <property type="entry name" value="Acetyltransf_1"/>
    <property type="match status" value="1"/>
</dbReference>
<evidence type="ECO:0000259" key="3">
    <source>
        <dbReference type="PROSITE" id="PS51186"/>
    </source>
</evidence>
<dbReference type="Gene3D" id="3.40.630.30">
    <property type="match status" value="1"/>
</dbReference>
<dbReference type="SUPFAM" id="SSF55729">
    <property type="entry name" value="Acyl-CoA N-acyltransferases (Nat)"/>
    <property type="match status" value="1"/>
</dbReference>